<organism evidence="1 2">
    <name type="scientific">Dendrobium nobile</name>
    <name type="common">Orchid</name>
    <dbReference type="NCBI Taxonomy" id="94219"/>
    <lineage>
        <taxon>Eukaryota</taxon>
        <taxon>Viridiplantae</taxon>
        <taxon>Streptophyta</taxon>
        <taxon>Embryophyta</taxon>
        <taxon>Tracheophyta</taxon>
        <taxon>Spermatophyta</taxon>
        <taxon>Magnoliopsida</taxon>
        <taxon>Liliopsida</taxon>
        <taxon>Asparagales</taxon>
        <taxon>Orchidaceae</taxon>
        <taxon>Epidendroideae</taxon>
        <taxon>Malaxideae</taxon>
        <taxon>Dendrobiinae</taxon>
        <taxon>Dendrobium</taxon>
    </lineage>
</organism>
<protein>
    <submittedName>
        <fullName evidence="1">Uncharacterized protein</fullName>
    </submittedName>
</protein>
<evidence type="ECO:0000313" key="2">
    <source>
        <dbReference type="Proteomes" id="UP000829196"/>
    </source>
</evidence>
<comment type="caution">
    <text evidence="1">The sequence shown here is derived from an EMBL/GenBank/DDBJ whole genome shotgun (WGS) entry which is preliminary data.</text>
</comment>
<dbReference type="AlphaFoldDB" id="A0A8T3CCJ7"/>
<gene>
    <name evidence="1" type="ORF">KFK09_000798</name>
</gene>
<reference evidence="1" key="1">
    <citation type="journal article" date="2022" name="Front. Genet.">
        <title>Chromosome-Scale Assembly of the Dendrobium nobile Genome Provides Insights Into the Molecular Mechanism of the Biosynthesis of the Medicinal Active Ingredient of Dendrobium.</title>
        <authorList>
            <person name="Xu Q."/>
            <person name="Niu S.-C."/>
            <person name="Li K.-L."/>
            <person name="Zheng P.-J."/>
            <person name="Zhang X.-J."/>
            <person name="Jia Y."/>
            <person name="Liu Y."/>
            <person name="Niu Y.-X."/>
            <person name="Yu L.-H."/>
            <person name="Chen D.-F."/>
            <person name="Zhang G.-Q."/>
        </authorList>
    </citation>
    <scope>NUCLEOTIDE SEQUENCE</scope>
    <source>
        <tissue evidence="1">Leaf</tissue>
    </source>
</reference>
<proteinExistence type="predicted"/>
<sequence length="65" mass="7058">MVSEPDATGILRVSDGGVSGSFSSCNSWRSCELCCMGLVLFLSWLHAERSTLDSVPTFACFSHRL</sequence>
<accession>A0A8T3CCJ7</accession>
<evidence type="ECO:0000313" key="1">
    <source>
        <dbReference type="EMBL" id="KAI0531245.1"/>
    </source>
</evidence>
<name>A0A8T3CCJ7_DENNO</name>
<dbReference type="Proteomes" id="UP000829196">
    <property type="component" value="Unassembled WGS sequence"/>
</dbReference>
<keyword evidence="2" id="KW-1185">Reference proteome</keyword>
<dbReference type="EMBL" id="JAGYWB010000001">
    <property type="protein sequence ID" value="KAI0531245.1"/>
    <property type="molecule type" value="Genomic_DNA"/>
</dbReference>